<feature type="transmembrane region" description="Helical" evidence="6">
    <location>
        <begin position="65"/>
        <end position="88"/>
    </location>
</feature>
<evidence type="ECO:0000259" key="7">
    <source>
        <dbReference type="PROSITE" id="PS50850"/>
    </source>
</evidence>
<feature type="transmembrane region" description="Helical" evidence="6">
    <location>
        <begin position="100"/>
        <end position="119"/>
    </location>
</feature>
<evidence type="ECO:0000256" key="2">
    <source>
        <dbReference type="ARBA" id="ARBA00022692"/>
    </source>
</evidence>
<proteinExistence type="predicted"/>
<evidence type="ECO:0000256" key="3">
    <source>
        <dbReference type="ARBA" id="ARBA00022989"/>
    </source>
</evidence>
<comment type="subcellular location">
    <subcellularLocation>
        <location evidence="1">Membrane</location>
        <topology evidence="1">Multi-pass membrane protein</topology>
    </subcellularLocation>
</comment>
<feature type="transmembrane region" description="Helical" evidence="6">
    <location>
        <begin position="364"/>
        <end position="385"/>
    </location>
</feature>
<sequence>MSLSHKPPSDGSQDKDAAVDIIAGAPERSSSSPASSSSNSGSPASGSSSSSSIYDLLSPRRCHSILLVAAFASMLVPFSDTIYLPALQVIQADLRTSPELVAASVSIYMVLVGLAGLVWGPASDKYGRRIVYLVSTIAFLGATFGCIFAPNASTLVAFRALQGAGVSSFMTNGNGVIADIYPPSQRGTASGAFMIPLLIGPVIGPLLGGGLSDAFGWRSTFMALAAYAALAGVLLAACVPETHQFLVLARLQQRQPAAAQAVKEREAIQAEVPVFHAPWVPLKYLFEPAICPHAVLAFVTFGTNFAALTESPGALAAAPYSLSAVLIGVTFLSDGISGLIGSPIGGWVSDVAAAKHPKVPEARLMHNTLATLLAMPVGLLLYGWVLQRGAHLALIITAQALMGWGCSICLAGVFGFLTTMKQAAAAAAAAMVQTLMFVSAGILIILNSAAYCMHP</sequence>
<dbReference type="Pfam" id="PF07690">
    <property type="entry name" value="MFS_1"/>
    <property type="match status" value="1"/>
</dbReference>
<feature type="transmembrane region" description="Helical" evidence="6">
    <location>
        <begin position="220"/>
        <end position="240"/>
    </location>
</feature>
<dbReference type="InterPro" id="IPR036259">
    <property type="entry name" value="MFS_trans_sf"/>
</dbReference>
<name>A0ABY8U007_TETOB</name>
<accession>A0ABY8U007</accession>
<feature type="transmembrane region" description="Helical" evidence="6">
    <location>
        <begin position="131"/>
        <end position="150"/>
    </location>
</feature>
<evidence type="ECO:0000256" key="1">
    <source>
        <dbReference type="ARBA" id="ARBA00004141"/>
    </source>
</evidence>
<reference evidence="8 9" key="1">
    <citation type="submission" date="2023-05" db="EMBL/GenBank/DDBJ databases">
        <title>A 100% complete, gapless, phased diploid assembly of the Scenedesmus obliquus UTEX 3031 genome.</title>
        <authorList>
            <person name="Biondi T.C."/>
            <person name="Hanschen E.R."/>
            <person name="Kwon T."/>
            <person name="Eng W."/>
            <person name="Kruse C.P.S."/>
            <person name="Koehler S.I."/>
            <person name="Kunde Y."/>
            <person name="Gleasner C.D."/>
            <person name="You Mak K.T."/>
            <person name="Polle J."/>
            <person name="Hovde B.T."/>
            <person name="Starkenburg S.R."/>
        </authorList>
    </citation>
    <scope>NUCLEOTIDE SEQUENCE [LARGE SCALE GENOMIC DNA]</scope>
    <source>
        <strain evidence="8 9">DOE0152z</strain>
    </source>
</reference>
<feature type="transmembrane region" description="Helical" evidence="6">
    <location>
        <begin position="391"/>
        <end position="417"/>
    </location>
</feature>
<evidence type="ECO:0000256" key="6">
    <source>
        <dbReference type="SAM" id="Phobius"/>
    </source>
</evidence>
<dbReference type="PANTHER" id="PTHR23502">
    <property type="entry name" value="MAJOR FACILITATOR SUPERFAMILY"/>
    <property type="match status" value="1"/>
</dbReference>
<keyword evidence="2 6" id="KW-0812">Transmembrane</keyword>
<dbReference type="Proteomes" id="UP001244341">
    <property type="component" value="Chromosome 5b"/>
</dbReference>
<dbReference type="SUPFAM" id="SSF103473">
    <property type="entry name" value="MFS general substrate transporter"/>
    <property type="match status" value="1"/>
</dbReference>
<feature type="transmembrane region" description="Helical" evidence="6">
    <location>
        <begin position="424"/>
        <end position="446"/>
    </location>
</feature>
<evidence type="ECO:0000256" key="4">
    <source>
        <dbReference type="ARBA" id="ARBA00023136"/>
    </source>
</evidence>
<evidence type="ECO:0000256" key="5">
    <source>
        <dbReference type="SAM" id="MobiDB-lite"/>
    </source>
</evidence>
<dbReference type="PANTHER" id="PTHR23502:SF64">
    <property type="entry name" value="TRANSPORTER, PUTATIVE (AFU_ORTHOLOGUE AFUA_3G11760)-RELATED"/>
    <property type="match status" value="1"/>
</dbReference>
<protein>
    <recommendedName>
        <fullName evidence="7">Major facilitator superfamily (MFS) profile domain-containing protein</fullName>
    </recommendedName>
</protein>
<dbReference type="InterPro" id="IPR011701">
    <property type="entry name" value="MFS"/>
</dbReference>
<dbReference type="Gene3D" id="1.20.1720.10">
    <property type="entry name" value="Multidrug resistance protein D"/>
    <property type="match status" value="1"/>
</dbReference>
<gene>
    <name evidence="8" type="ORF">OEZ85_003204</name>
</gene>
<organism evidence="8 9">
    <name type="scientific">Tetradesmus obliquus</name>
    <name type="common">Green alga</name>
    <name type="synonym">Acutodesmus obliquus</name>
    <dbReference type="NCBI Taxonomy" id="3088"/>
    <lineage>
        <taxon>Eukaryota</taxon>
        <taxon>Viridiplantae</taxon>
        <taxon>Chlorophyta</taxon>
        <taxon>core chlorophytes</taxon>
        <taxon>Chlorophyceae</taxon>
        <taxon>CS clade</taxon>
        <taxon>Sphaeropleales</taxon>
        <taxon>Scenedesmaceae</taxon>
        <taxon>Tetradesmus</taxon>
    </lineage>
</organism>
<keyword evidence="9" id="KW-1185">Reference proteome</keyword>
<dbReference type="InterPro" id="IPR020846">
    <property type="entry name" value="MFS_dom"/>
</dbReference>
<evidence type="ECO:0000313" key="8">
    <source>
        <dbReference type="EMBL" id="WIA14714.1"/>
    </source>
</evidence>
<feature type="transmembrane region" description="Helical" evidence="6">
    <location>
        <begin position="189"/>
        <end position="208"/>
    </location>
</feature>
<dbReference type="EMBL" id="CP126212">
    <property type="protein sequence ID" value="WIA14714.1"/>
    <property type="molecule type" value="Genomic_DNA"/>
</dbReference>
<keyword evidence="3 6" id="KW-1133">Transmembrane helix</keyword>
<keyword evidence="4 6" id="KW-0472">Membrane</keyword>
<dbReference type="PROSITE" id="PS50850">
    <property type="entry name" value="MFS"/>
    <property type="match status" value="1"/>
</dbReference>
<feature type="domain" description="Major facilitator superfamily (MFS) profile" evidence="7">
    <location>
        <begin position="65"/>
        <end position="455"/>
    </location>
</feature>
<feature type="region of interest" description="Disordered" evidence="5">
    <location>
        <begin position="1"/>
        <end position="48"/>
    </location>
</feature>
<feature type="compositionally biased region" description="Low complexity" evidence="5">
    <location>
        <begin position="29"/>
        <end position="48"/>
    </location>
</feature>
<evidence type="ECO:0000313" key="9">
    <source>
        <dbReference type="Proteomes" id="UP001244341"/>
    </source>
</evidence>